<dbReference type="SUPFAM" id="SSF53613">
    <property type="entry name" value="Ribokinase-like"/>
    <property type="match status" value="1"/>
</dbReference>
<keyword evidence="3 4" id="KW-0418">Kinase</keyword>
<organism evidence="6 7">
    <name type="scientific">Halovenus salina</name>
    <dbReference type="NCBI Taxonomy" id="1510225"/>
    <lineage>
        <taxon>Archaea</taxon>
        <taxon>Methanobacteriati</taxon>
        <taxon>Methanobacteriota</taxon>
        <taxon>Stenosarchaea group</taxon>
        <taxon>Halobacteria</taxon>
        <taxon>Halobacteriales</taxon>
        <taxon>Haloarculaceae</taxon>
        <taxon>Halovenus</taxon>
    </lineage>
</organism>
<dbReference type="EMBL" id="JBHSZI010000001">
    <property type="protein sequence ID" value="MFC7057134.1"/>
    <property type="molecule type" value="Genomic_DNA"/>
</dbReference>
<sequence length="292" mass="30250">MAVPTVLCAGHVNWDVTLYVDRLPSADGEAAIVDQHQSGGGSASNTAFVLSTLGLSTVLAGSTGDDRYGSLVREELDEVGVDTSHVEAVPGAVTTVKYLVVDESGQVMVLANDGANEVFDAESVPASVVEQADYLHLTSQRPSTARTLAQRAVEASVPVSFDPGRRLDCREYGDVHRLADVVFLNESEAAAAQQSDDLASLDGITVIKRGSEGATATTDGQTVRHDGFEAEPVDTTGAGDAFAAGFIAARLDDSSPETALAVGNACGALATRTAGAHAEITWDDIDALLDSM</sequence>
<evidence type="ECO:0000256" key="4">
    <source>
        <dbReference type="RuleBase" id="RU003704"/>
    </source>
</evidence>
<dbReference type="PANTHER" id="PTHR10584:SF166">
    <property type="entry name" value="RIBOKINASE"/>
    <property type="match status" value="1"/>
</dbReference>
<keyword evidence="2 4" id="KW-0808">Transferase</keyword>
<dbReference type="Proteomes" id="UP001596445">
    <property type="component" value="Unassembled WGS sequence"/>
</dbReference>
<gene>
    <name evidence="6" type="ORF">ACFQQG_01815</name>
</gene>
<dbReference type="AlphaFoldDB" id="A0ABD5VXH2"/>
<evidence type="ECO:0000313" key="6">
    <source>
        <dbReference type="EMBL" id="MFC7057134.1"/>
    </source>
</evidence>
<dbReference type="GO" id="GO:0006796">
    <property type="term" value="P:phosphate-containing compound metabolic process"/>
    <property type="evidence" value="ECO:0007669"/>
    <property type="project" value="UniProtKB-ARBA"/>
</dbReference>
<evidence type="ECO:0000256" key="2">
    <source>
        <dbReference type="ARBA" id="ARBA00022679"/>
    </source>
</evidence>
<comment type="caution">
    <text evidence="6">The sequence shown here is derived from an EMBL/GenBank/DDBJ whole genome shotgun (WGS) entry which is preliminary data.</text>
</comment>
<dbReference type="GeneID" id="76628960"/>
<dbReference type="InterPro" id="IPR002139">
    <property type="entry name" value="Ribo/fructo_kinase"/>
</dbReference>
<protein>
    <submittedName>
        <fullName evidence="6">Carbohydrate kinase family protein</fullName>
        <ecNumber evidence="6">2.7.1.-</ecNumber>
    </submittedName>
</protein>
<dbReference type="EC" id="2.7.1.-" evidence="6"/>
<evidence type="ECO:0000313" key="7">
    <source>
        <dbReference type="Proteomes" id="UP001596445"/>
    </source>
</evidence>
<evidence type="ECO:0000256" key="3">
    <source>
        <dbReference type="ARBA" id="ARBA00022777"/>
    </source>
</evidence>
<proteinExistence type="inferred from homology"/>
<dbReference type="CDD" id="cd01942">
    <property type="entry name" value="ribokinase_group_A"/>
    <property type="match status" value="1"/>
</dbReference>
<comment type="similarity">
    <text evidence="1 4">Belongs to the carbohydrate kinase PfkB family.</text>
</comment>
<dbReference type="GO" id="GO:0016301">
    <property type="term" value="F:kinase activity"/>
    <property type="evidence" value="ECO:0007669"/>
    <property type="project" value="UniProtKB-KW"/>
</dbReference>
<feature type="domain" description="Carbohydrate kinase PfkB" evidence="5">
    <location>
        <begin position="6"/>
        <end position="278"/>
    </location>
</feature>
<dbReference type="PANTHER" id="PTHR10584">
    <property type="entry name" value="SUGAR KINASE"/>
    <property type="match status" value="1"/>
</dbReference>
<reference evidence="6 7" key="1">
    <citation type="journal article" date="2019" name="Int. J. Syst. Evol. Microbiol.">
        <title>The Global Catalogue of Microorganisms (GCM) 10K type strain sequencing project: providing services to taxonomists for standard genome sequencing and annotation.</title>
        <authorList>
            <consortium name="The Broad Institute Genomics Platform"/>
            <consortium name="The Broad Institute Genome Sequencing Center for Infectious Disease"/>
            <person name="Wu L."/>
            <person name="Ma J."/>
        </authorList>
    </citation>
    <scope>NUCLEOTIDE SEQUENCE [LARGE SCALE GENOMIC DNA]</scope>
    <source>
        <strain evidence="6 7">JCM 30072</strain>
    </source>
</reference>
<dbReference type="InterPro" id="IPR011611">
    <property type="entry name" value="PfkB_dom"/>
</dbReference>
<dbReference type="PROSITE" id="PS00583">
    <property type="entry name" value="PFKB_KINASES_1"/>
    <property type="match status" value="1"/>
</dbReference>
<accession>A0ABD5VXH2</accession>
<evidence type="ECO:0000259" key="5">
    <source>
        <dbReference type="Pfam" id="PF00294"/>
    </source>
</evidence>
<dbReference type="RefSeq" id="WP_368409518.1">
    <property type="nucleotide sequence ID" value="NZ_CP112972.1"/>
</dbReference>
<dbReference type="Gene3D" id="3.40.1190.20">
    <property type="match status" value="1"/>
</dbReference>
<name>A0ABD5VXH2_9EURY</name>
<dbReference type="InterPro" id="IPR002173">
    <property type="entry name" value="Carboh/pur_kinase_PfkB_CS"/>
</dbReference>
<evidence type="ECO:0000256" key="1">
    <source>
        <dbReference type="ARBA" id="ARBA00010688"/>
    </source>
</evidence>
<dbReference type="InterPro" id="IPR029056">
    <property type="entry name" value="Ribokinase-like"/>
</dbReference>
<dbReference type="PRINTS" id="PR00990">
    <property type="entry name" value="RIBOKINASE"/>
</dbReference>
<dbReference type="PROSITE" id="PS00584">
    <property type="entry name" value="PFKB_KINASES_2"/>
    <property type="match status" value="1"/>
</dbReference>
<dbReference type="Pfam" id="PF00294">
    <property type="entry name" value="PfkB"/>
    <property type="match status" value="1"/>
</dbReference>
<keyword evidence="7" id="KW-1185">Reference proteome</keyword>